<evidence type="ECO:0000259" key="7">
    <source>
        <dbReference type="Pfam" id="PF01266"/>
    </source>
</evidence>
<reference evidence="9 10" key="1">
    <citation type="submission" date="2019-06" db="EMBL/GenBank/DDBJ databases">
        <title>Whole genome sequence for Rhodospirillaceae sp. R148.</title>
        <authorList>
            <person name="Wang G."/>
        </authorList>
    </citation>
    <scope>NUCLEOTIDE SEQUENCE [LARGE SCALE GENOMIC DNA]</scope>
    <source>
        <strain evidence="9 10">R148</strain>
    </source>
</reference>
<dbReference type="GO" id="GO:0009331">
    <property type="term" value="C:glycerol-3-phosphate dehydrogenase (FAD) complex"/>
    <property type="evidence" value="ECO:0007669"/>
    <property type="project" value="UniProtKB-UniRule"/>
</dbReference>
<dbReference type="Gene3D" id="1.10.8.870">
    <property type="entry name" value="Alpha-glycerophosphate oxidase, cap domain"/>
    <property type="match status" value="1"/>
</dbReference>
<comment type="similarity">
    <text evidence="2 6">Belongs to the FAD-dependent glycerol-3-phosphate dehydrogenase family.</text>
</comment>
<evidence type="ECO:0000259" key="8">
    <source>
        <dbReference type="Pfam" id="PF16901"/>
    </source>
</evidence>
<dbReference type="NCBIfam" id="NF008899">
    <property type="entry name" value="PRK12266.1"/>
    <property type="match status" value="1"/>
</dbReference>
<dbReference type="NCBIfam" id="NF009906">
    <property type="entry name" value="PRK13369.1"/>
    <property type="match status" value="1"/>
</dbReference>
<dbReference type="SUPFAM" id="SSF54373">
    <property type="entry name" value="FAD-linked reductases, C-terminal domain"/>
    <property type="match status" value="1"/>
</dbReference>
<evidence type="ECO:0000313" key="10">
    <source>
        <dbReference type="Proteomes" id="UP000315252"/>
    </source>
</evidence>
<dbReference type="RefSeq" id="WP_142894992.1">
    <property type="nucleotide sequence ID" value="NZ_ML660052.1"/>
</dbReference>
<dbReference type="GO" id="GO:0004368">
    <property type="term" value="F:glycerol-3-phosphate dehydrogenase (quinone) activity"/>
    <property type="evidence" value="ECO:0007669"/>
    <property type="project" value="UniProtKB-EC"/>
</dbReference>
<accession>A0A545U2Q2</accession>
<dbReference type="Pfam" id="PF01266">
    <property type="entry name" value="DAO"/>
    <property type="match status" value="1"/>
</dbReference>
<dbReference type="Gene3D" id="3.30.9.10">
    <property type="entry name" value="D-Amino Acid Oxidase, subunit A, domain 2"/>
    <property type="match status" value="1"/>
</dbReference>
<organism evidence="9 10">
    <name type="scientific">Denitrobaculum tricleocarpae</name>
    <dbReference type="NCBI Taxonomy" id="2591009"/>
    <lineage>
        <taxon>Bacteria</taxon>
        <taxon>Pseudomonadati</taxon>
        <taxon>Pseudomonadota</taxon>
        <taxon>Alphaproteobacteria</taxon>
        <taxon>Rhodospirillales</taxon>
        <taxon>Rhodospirillaceae</taxon>
        <taxon>Denitrobaculum</taxon>
    </lineage>
</organism>
<dbReference type="PANTHER" id="PTHR11985">
    <property type="entry name" value="GLYCEROL-3-PHOSPHATE DEHYDROGENASE"/>
    <property type="match status" value="1"/>
</dbReference>
<evidence type="ECO:0000256" key="5">
    <source>
        <dbReference type="ARBA" id="ARBA00023002"/>
    </source>
</evidence>
<evidence type="ECO:0000256" key="2">
    <source>
        <dbReference type="ARBA" id="ARBA00007330"/>
    </source>
</evidence>
<comment type="cofactor">
    <cofactor evidence="1 6">
        <name>FAD</name>
        <dbReference type="ChEBI" id="CHEBI:57692"/>
    </cofactor>
</comment>
<gene>
    <name evidence="9" type="ORF">FKG95_04025</name>
</gene>
<dbReference type="Gene3D" id="3.50.50.60">
    <property type="entry name" value="FAD/NAD(P)-binding domain"/>
    <property type="match status" value="1"/>
</dbReference>
<keyword evidence="4" id="KW-0274">FAD</keyword>
<comment type="catalytic activity">
    <reaction evidence="6">
        <text>a quinone + sn-glycerol 3-phosphate = dihydroxyacetone phosphate + a quinol</text>
        <dbReference type="Rhea" id="RHEA:18977"/>
        <dbReference type="ChEBI" id="CHEBI:24646"/>
        <dbReference type="ChEBI" id="CHEBI:57597"/>
        <dbReference type="ChEBI" id="CHEBI:57642"/>
        <dbReference type="ChEBI" id="CHEBI:132124"/>
        <dbReference type="EC" id="1.1.5.3"/>
    </reaction>
</comment>
<dbReference type="PRINTS" id="PR01001">
    <property type="entry name" value="FADG3PDH"/>
</dbReference>
<protein>
    <recommendedName>
        <fullName evidence="6">Glycerol-3-phosphate dehydrogenase</fullName>
        <ecNumber evidence="6">1.1.5.3</ecNumber>
    </recommendedName>
</protein>
<keyword evidence="10" id="KW-1185">Reference proteome</keyword>
<evidence type="ECO:0000256" key="6">
    <source>
        <dbReference type="RuleBase" id="RU361217"/>
    </source>
</evidence>
<evidence type="ECO:0000256" key="3">
    <source>
        <dbReference type="ARBA" id="ARBA00022630"/>
    </source>
</evidence>
<dbReference type="InterPro" id="IPR036188">
    <property type="entry name" value="FAD/NAD-bd_sf"/>
</dbReference>
<dbReference type="EMBL" id="VHSH01000001">
    <property type="protein sequence ID" value="TQV83757.1"/>
    <property type="molecule type" value="Genomic_DNA"/>
</dbReference>
<keyword evidence="5 6" id="KW-0560">Oxidoreductase</keyword>
<feature type="domain" description="Alpha-glycerophosphate oxidase C-terminal" evidence="8">
    <location>
        <begin position="387"/>
        <end position="493"/>
    </location>
</feature>
<dbReference type="InterPro" id="IPR000447">
    <property type="entry name" value="G3P_DH_FAD-dep"/>
</dbReference>
<evidence type="ECO:0000313" key="9">
    <source>
        <dbReference type="EMBL" id="TQV83757.1"/>
    </source>
</evidence>
<dbReference type="SUPFAM" id="SSF51905">
    <property type="entry name" value="FAD/NAD(P)-binding domain"/>
    <property type="match status" value="1"/>
</dbReference>
<feature type="domain" description="FAD dependent oxidoreductase" evidence="7">
    <location>
        <begin position="8"/>
        <end position="329"/>
    </location>
</feature>
<dbReference type="Proteomes" id="UP000315252">
    <property type="component" value="Unassembled WGS sequence"/>
</dbReference>
<dbReference type="AlphaFoldDB" id="A0A545U2Q2"/>
<dbReference type="PANTHER" id="PTHR11985:SF15">
    <property type="entry name" value="GLYCEROL-3-PHOSPHATE DEHYDROGENASE, MITOCHONDRIAL"/>
    <property type="match status" value="1"/>
</dbReference>
<evidence type="ECO:0000256" key="1">
    <source>
        <dbReference type="ARBA" id="ARBA00001974"/>
    </source>
</evidence>
<name>A0A545U2Q2_9PROT</name>
<dbReference type="GO" id="GO:0046168">
    <property type="term" value="P:glycerol-3-phosphate catabolic process"/>
    <property type="evidence" value="ECO:0007669"/>
    <property type="project" value="TreeGrafter"/>
</dbReference>
<evidence type="ECO:0000256" key="4">
    <source>
        <dbReference type="ARBA" id="ARBA00022827"/>
    </source>
</evidence>
<dbReference type="Gene3D" id="6.10.250.1890">
    <property type="match status" value="1"/>
</dbReference>
<keyword evidence="3 6" id="KW-0285">Flavoprotein</keyword>
<comment type="caution">
    <text evidence="9">The sequence shown here is derived from an EMBL/GenBank/DDBJ whole genome shotgun (WGS) entry which is preliminary data.</text>
</comment>
<dbReference type="OrthoDB" id="9766796at2"/>
<proteinExistence type="inferred from homology"/>
<dbReference type="Pfam" id="PF16901">
    <property type="entry name" value="DAO_C"/>
    <property type="match status" value="1"/>
</dbReference>
<dbReference type="InterPro" id="IPR038299">
    <property type="entry name" value="DAO_C_sf"/>
</dbReference>
<sequence length="511" mass="56606">MAQDKPLDIVVIGGGVNGTGIARDAAGRGLSVLLCEKSDLGSGTSSASTKLIHGGLRYLEQYEFRLVRESLMEREVLLRAAPHIIWPMRFVLPHNKSLRPAWMIRLGLFLYDHLGGRKLLPGSEGVKLADHPSGGPLKDDMTKGFVYSDCWVQDARLVVLNAIDARERGAEVLTRTECVSARRVDELWEIELRDLLSGQMRKVSARALVNAAGPWVASVLEQRVGSNRAAGLRMIKGSHIVVPAMFDHDYSYIFQNPDGRIVFAIPYEEDYTLVGTTDVEYEGDPAQVACSEDEISYLCNAVNEYFKSEIAPKDVVWTYSGVRPLYDDASQNASTITRDYVLDLDEQAGRAPMLSVFGGKITTFRKLAEHAMEKLCPLIACSAPDWTATAMLPGGDIGTHYGDVDFDAFVERFKKQHAWLPQELAWRYARNYGARAAMILGDAKDLSGLGQELGDGIYEAELSYLVEQEWLVEGADLLWRRSKLGLHVSKETAARIESWLAQHALAGRRAG</sequence>
<dbReference type="EC" id="1.1.5.3" evidence="6"/>
<dbReference type="InterPro" id="IPR031656">
    <property type="entry name" value="DAO_C"/>
</dbReference>
<dbReference type="PROSITE" id="PS00977">
    <property type="entry name" value="FAD_G3PDH_1"/>
    <property type="match status" value="1"/>
</dbReference>
<dbReference type="InterPro" id="IPR006076">
    <property type="entry name" value="FAD-dep_OxRdtase"/>
</dbReference>